<evidence type="ECO:0000313" key="2">
    <source>
        <dbReference type="Proteomes" id="UP000887013"/>
    </source>
</evidence>
<comment type="caution">
    <text evidence="1">The sequence shown here is derived from an EMBL/GenBank/DDBJ whole genome shotgun (WGS) entry which is preliminary data.</text>
</comment>
<name>A0A8X6PVN4_NEPPI</name>
<sequence length="34" mass="3817">MSGQEQTLLNTSNTEVIRSGVLPTCRNAVKRKRE</sequence>
<proteinExistence type="predicted"/>
<reference evidence="1" key="1">
    <citation type="submission" date="2020-08" db="EMBL/GenBank/DDBJ databases">
        <title>Multicomponent nature underlies the extraordinary mechanical properties of spider dragline silk.</title>
        <authorList>
            <person name="Kono N."/>
            <person name="Nakamura H."/>
            <person name="Mori M."/>
            <person name="Yoshida Y."/>
            <person name="Ohtoshi R."/>
            <person name="Malay A.D."/>
            <person name="Moran D.A.P."/>
            <person name="Tomita M."/>
            <person name="Numata K."/>
            <person name="Arakawa K."/>
        </authorList>
    </citation>
    <scope>NUCLEOTIDE SEQUENCE</scope>
</reference>
<dbReference type="AlphaFoldDB" id="A0A8X6PVN4"/>
<feature type="non-terminal residue" evidence="1">
    <location>
        <position position="34"/>
    </location>
</feature>
<gene>
    <name evidence="1" type="ORF">NPIL_156451</name>
</gene>
<evidence type="ECO:0000313" key="1">
    <source>
        <dbReference type="EMBL" id="GFT87921.1"/>
    </source>
</evidence>
<dbReference type="EMBL" id="BMAW01073487">
    <property type="protein sequence ID" value="GFT87921.1"/>
    <property type="molecule type" value="Genomic_DNA"/>
</dbReference>
<organism evidence="1 2">
    <name type="scientific">Nephila pilipes</name>
    <name type="common">Giant wood spider</name>
    <name type="synonym">Nephila maculata</name>
    <dbReference type="NCBI Taxonomy" id="299642"/>
    <lineage>
        <taxon>Eukaryota</taxon>
        <taxon>Metazoa</taxon>
        <taxon>Ecdysozoa</taxon>
        <taxon>Arthropoda</taxon>
        <taxon>Chelicerata</taxon>
        <taxon>Arachnida</taxon>
        <taxon>Araneae</taxon>
        <taxon>Araneomorphae</taxon>
        <taxon>Entelegynae</taxon>
        <taxon>Araneoidea</taxon>
        <taxon>Nephilidae</taxon>
        <taxon>Nephila</taxon>
    </lineage>
</organism>
<accession>A0A8X6PVN4</accession>
<dbReference type="Proteomes" id="UP000887013">
    <property type="component" value="Unassembled WGS sequence"/>
</dbReference>
<keyword evidence="2" id="KW-1185">Reference proteome</keyword>
<protein>
    <submittedName>
        <fullName evidence="1">Uncharacterized protein</fullName>
    </submittedName>
</protein>